<gene>
    <name evidence="1" type="ORF">C8D93_110122</name>
</gene>
<proteinExistence type="predicted"/>
<keyword evidence="2" id="KW-1185">Reference proteome</keyword>
<comment type="caution">
    <text evidence="1">The sequence shown here is derived from an EMBL/GenBank/DDBJ whole genome shotgun (WGS) entry which is preliminary data.</text>
</comment>
<protein>
    <submittedName>
        <fullName evidence="1">Putative DNA binding CopG/RHH family protein</fullName>
    </submittedName>
</protein>
<dbReference type="Proteomes" id="UP000248330">
    <property type="component" value="Unassembled WGS sequence"/>
</dbReference>
<evidence type="ECO:0000313" key="1">
    <source>
        <dbReference type="EMBL" id="PXV65304.1"/>
    </source>
</evidence>
<name>A0A318ECG3_9GAMM</name>
<dbReference type="OrthoDB" id="595481at2"/>
<organism evidence="1 2">
    <name type="scientific">Sinimarinibacterium flocculans</name>
    <dbReference type="NCBI Taxonomy" id="985250"/>
    <lineage>
        <taxon>Bacteria</taxon>
        <taxon>Pseudomonadati</taxon>
        <taxon>Pseudomonadota</taxon>
        <taxon>Gammaproteobacteria</taxon>
        <taxon>Nevskiales</taxon>
        <taxon>Nevskiaceae</taxon>
        <taxon>Sinimarinibacterium</taxon>
    </lineage>
</organism>
<reference evidence="1 2" key="1">
    <citation type="submission" date="2018-04" db="EMBL/GenBank/DDBJ databases">
        <title>Genomic Encyclopedia of Type Strains, Phase IV (KMG-IV): sequencing the most valuable type-strain genomes for metagenomic binning, comparative biology and taxonomic classification.</title>
        <authorList>
            <person name="Goeker M."/>
        </authorList>
    </citation>
    <scope>NUCLEOTIDE SEQUENCE [LARGE SCALE GENOMIC DNA]</scope>
    <source>
        <strain evidence="1 2">DSM 104150</strain>
    </source>
</reference>
<dbReference type="AlphaFoldDB" id="A0A318ECG3"/>
<dbReference type="RefSeq" id="WP_110266339.1">
    <property type="nucleotide sequence ID" value="NZ_CAKZQT010000018.1"/>
</dbReference>
<evidence type="ECO:0000313" key="2">
    <source>
        <dbReference type="Proteomes" id="UP000248330"/>
    </source>
</evidence>
<sequence>MSKLDAEEKEILDAFESGAIKRVKNRAREIAHHRKAAEATFRKDSRINVRISSRDLRALQKRALSEGMPYQTLVSSVLHKYAEGQLTERKVSKR</sequence>
<dbReference type="EMBL" id="QICN01000010">
    <property type="protein sequence ID" value="PXV65304.1"/>
    <property type="molecule type" value="Genomic_DNA"/>
</dbReference>
<accession>A0A318ECG3</accession>